<evidence type="ECO:0000256" key="3">
    <source>
        <dbReference type="ARBA" id="ARBA00022679"/>
    </source>
</evidence>
<dbReference type="Proteomes" id="UP000266426">
    <property type="component" value="Unassembled WGS sequence"/>
</dbReference>
<dbReference type="InterPro" id="IPR029098">
    <property type="entry name" value="Acetyltransf_C"/>
</dbReference>
<evidence type="ECO:0000313" key="8">
    <source>
        <dbReference type="EMBL" id="RJP57084.1"/>
    </source>
</evidence>
<dbReference type="SUPFAM" id="SSF51161">
    <property type="entry name" value="Trimeric LpxA-like enzymes"/>
    <property type="match status" value="1"/>
</dbReference>
<dbReference type="AlphaFoldDB" id="A0A3A4QTC0"/>
<dbReference type="Gene3D" id="1.20.1180.10">
    <property type="entry name" value="Udp N-acetylglucosamine O-acyltransferase, C-terminal domain"/>
    <property type="match status" value="1"/>
</dbReference>
<evidence type="ECO:0000256" key="2">
    <source>
        <dbReference type="ARBA" id="ARBA00022556"/>
    </source>
</evidence>
<dbReference type="InterPro" id="IPR037157">
    <property type="entry name" value="Acetyltransf_C_sf"/>
</dbReference>
<dbReference type="PANTHER" id="PTHR43480">
    <property type="entry name" value="ACYL-[ACYL-CARRIER-PROTEIN]--UDP-N-ACETYLGLUCOSAMINE O-ACYLTRANSFERASE"/>
    <property type="match status" value="1"/>
</dbReference>
<keyword evidence="5 6" id="KW-0012">Acyltransferase</keyword>
<dbReference type="GO" id="GO:0016020">
    <property type="term" value="C:membrane"/>
    <property type="evidence" value="ECO:0007669"/>
    <property type="project" value="GOC"/>
</dbReference>
<comment type="pathway">
    <text evidence="6">Glycolipid biosynthesis; lipid IV(A) biosynthesis; lipid IV(A) from (3R)-3-hydroxytetradecanoyl-[acyl-carrier-protein] and UDP-N-acetyl-alpha-D-glucosamine: step 1/6.</text>
</comment>
<keyword evidence="3 6" id="KW-0808">Transferase</keyword>
<dbReference type="PIRSF" id="PIRSF000456">
    <property type="entry name" value="UDP-GlcNAc_acltr"/>
    <property type="match status" value="1"/>
</dbReference>
<dbReference type="EMBL" id="QZJZ01000086">
    <property type="protein sequence ID" value="RJP57084.1"/>
    <property type="molecule type" value="Genomic_DNA"/>
</dbReference>
<comment type="similarity">
    <text evidence="6">Belongs to the transferase hexapeptide repeat family. LpxA subfamily.</text>
</comment>
<comment type="subcellular location">
    <subcellularLocation>
        <location evidence="6">Cytoplasm</location>
    </subcellularLocation>
</comment>
<keyword evidence="6" id="KW-0963">Cytoplasm</keyword>
<comment type="function">
    <text evidence="6">Involved in the biosynthesis of lipid A, a phosphorylated glycolipid that anchors the lipopolysaccharide to the outer membrane of the cell.</text>
</comment>
<dbReference type="Pfam" id="PF13720">
    <property type="entry name" value="Acetyltransf_11"/>
    <property type="match status" value="1"/>
</dbReference>
<dbReference type="NCBIfam" id="NF003657">
    <property type="entry name" value="PRK05289.1"/>
    <property type="match status" value="1"/>
</dbReference>
<name>A0A3A4QTC0_9BACT</name>
<dbReference type="InterPro" id="IPR010137">
    <property type="entry name" value="Lipid_A_LpxA"/>
</dbReference>
<keyword evidence="2 6" id="KW-0441">Lipid A biosynthesis</keyword>
<gene>
    <name evidence="6" type="primary">lpxA</name>
    <name evidence="8" type="ORF">C4541_10930</name>
</gene>
<keyword evidence="4 6" id="KW-0443">Lipid metabolism</keyword>
<evidence type="ECO:0000313" key="9">
    <source>
        <dbReference type="Proteomes" id="UP000266426"/>
    </source>
</evidence>
<evidence type="ECO:0000256" key="4">
    <source>
        <dbReference type="ARBA" id="ARBA00023098"/>
    </source>
</evidence>
<keyword evidence="1 6" id="KW-0444">Lipid biosynthesis</keyword>
<evidence type="ECO:0000256" key="5">
    <source>
        <dbReference type="ARBA" id="ARBA00023315"/>
    </source>
</evidence>
<dbReference type="EC" id="2.3.1.129" evidence="6"/>
<evidence type="ECO:0000256" key="6">
    <source>
        <dbReference type="HAMAP-Rule" id="MF_00387"/>
    </source>
</evidence>
<dbReference type="HAMAP" id="MF_00387">
    <property type="entry name" value="LpxA"/>
    <property type="match status" value="1"/>
</dbReference>
<dbReference type="CDD" id="cd03351">
    <property type="entry name" value="LbH_UDP-GlcNAc_AT"/>
    <property type="match status" value="1"/>
</dbReference>
<comment type="subunit">
    <text evidence="6">Homotrimer.</text>
</comment>
<protein>
    <recommendedName>
        <fullName evidence="6">Acyl-[acyl-carrier-protein]--UDP-N-acetylglucosamine O-acyltransferase</fullName>
        <shortName evidence="6">UDP-N-acetylglucosamine acyltransferase</shortName>
        <ecNumber evidence="6">2.3.1.129</ecNumber>
    </recommendedName>
</protein>
<sequence length="257" mass="27764">MKIHKTAIVHPNAKIAEGVEIGPYSIINENVSIGKNTVVGPHVVIDGWTEIGENNKIFQFASLGAISQDLKYHGEVAYLKIGNSNTIREYVTMNIGTEGGGGITQVGDNNLFMVGSHIAHDCVLGNNIIVANLGTLAGHIVVEDGAIIGGVVAIHQFSRIGQMSIIGGCSKVTQDIPPFMMADGHPAEVRGLNLIGLKRKEFSREAIHNIKEAHRILYRSNLNTSQAVEQIKNELGQTEEILTILNFIEKSNRGIAK</sequence>
<dbReference type="GO" id="GO:0005737">
    <property type="term" value="C:cytoplasm"/>
    <property type="evidence" value="ECO:0007669"/>
    <property type="project" value="UniProtKB-SubCell"/>
</dbReference>
<dbReference type="UniPathway" id="UPA00359">
    <property type="reaction ID" value="UER00477"/>
</dbReference>
<evidence type="ECO:0000259" key="7">
    <source>
        <dbReference type="Pfam" id="PF13720"/>
    </source>
</evidence>
<dbReference type="GO" id="GO:0008780">
    <property type="term" value="F:acyl-[acyl-carrier-protein]-UDP-N-acetylglucosamine O-acyltransferase activity"/>
    <property type="evidence" value="ECO:0007669"/>
    <property type="project" value="UniProtKB-UniRule"/>
</dbReference>
<dbReference type="InterPro" id="IPR011004">
    <property type="entry name" value="Trimer_LpxA-like_sf"/>
</dbReference>
<evidence type="ECO:0000256" key="1">
    <source>
        <dbReference type="ARBA" id="ARBA00022516"/>
    </source>
</evidence>
<keyword evidence="6" id="KW-0677">Repeat</keyword>
<dbReference type="PANTHER" id="PTHR43480:SF1">
    <property type="entry name" value="ACYL-[ACYL-CARRIER-PROTEIN]--UDP-N-ACETYLGLUCOSAMINE O-ACYLTRANSFERASE, MITOCHONDRIAL-RELATED"/>
    <property type="match status" value="1"/>
</dbReference>
<dbReference type="NCBIfam" id="TIGR01852">
    <property type="entry name" value="lipid_A_lpxA"/>
    <property type="match status" value="1"/>
</dbReference>
<dbReference type="Gene3D" id="2.160.10.10">
    <property type="entry name" value="Hexapeptide repeat proteins"/>
    <property type="match status" value="1"/>
</dbReference>
<proteinExistence type="inferred from homology"/>
<comment type="catalytic activity">
    <reaction evidence="6">
        <text>a (3R)-hydroxyacyl-[ACP] + UDP-N-acetyl-alpha-D-glucosamine = a UDP-3-O-[(3R)-3-hydroxyacyl]-N-acetyl-alpha-D-glucosamine + holo-[ACP]</text>
        <dbReference type="Rhea" id="RHEA:67812"/>
        <dbReference type="Rhea" id="RHEA-COMP:9685"/>
        <dbReference type="Rhea" id="RHEA-COMP:9945"/>
        <dbReference type="ChEBI" id="CHEBI:57705"/>
        <dbReference type="ChEBI" id="CHEBI:64479"/>
        <dbReference type="ChEBI" id="CHEBI:78827"/>
        <dbReference type="ChEBI" id="CHEBI:173225"/>
        <dbReference type="EC" id="2.3.1.129"/>
    </reaction>
</comment>
<comment type="caution">
    <text evidence="8">The sequence shown here is derived from an EMBL/GenBank/DDBJ whole genome shotgun (WGS) entry which is preliminary data.</text>
</comment>
<reference evidence="8 9" key="1">
    <citation type="journal article" date="2017" name="ISME J.">
        <title>Energy and carbon metabolisms in a deep terrestrial subsurface fluid microbial community.</title>
        <authorList>
            <person name="Momper L."/>
            <person name="Jungbluth S.P."/>
            <person name="Lee M.D."/>
            <person name="Amend J.P."/>
        </authorList>
    </citation>
    <scope>NUCLEOTIDE SEQUENCE [LARGE SCALE GENOMIC DNA]</scope>
    <source>
        <strain evidence="8">SURF_26</strain>
    </source>
</reference>
<dbReference type="GO" id="GO:0009245">
    <property type="term" value="P:lipid A biosynthetic process"/>
    <property type="evidence" value="ECO:0007669"/>
    <property type="project" value="UniProtKB-UniRule"/>
</dbReference>
<organism evidence="8 9">
    <name type="scientific">Candidatus Auribacter fodinae</name>
    <dbReference type="NCBI Taxonomy" id="2093366"/>
    <lineage>
        <taxon>Bacteria</taxon>
        <taxon>Pseudomonadati</taxon>
        <taxon>Candidatus Auribacterota</taxon>
        <taxon>Candidatus Auribacteria</taxon>
        <taxon>Candidatus Auribacterales</taxon>
        <taxon>Candidatus Auribacteraceae</taxon>
        <taxon>Candidatus Auribacter</taxon>
    </lineage>
</organism>
<accession>A0A3A4QTC0</accession>
<feature type="domain" description="UDP N-acetylglucosamine O-acyltransferase C-terminal" evidence="7">
    <location>
        <begin position="175"/>
        <end position="255"/>
    </location>
</feature>